<gene>
    <name evidence="6" type="ORF">GCM10023189_54920</name>
</gene>
<keyword evidence="7" id="KW-1185">Reference proteome</keyword>
<protein>
    <submittedName>
        <fullName evidence="6">Sulfatase-like hydrolase/transferase</fullName>
    </submittedName>
</protein>
<feature type="domain" description="Sulfatase N-terminal" evidence="5">
    <location>
        <begin position="31"/>
        <end position="340"/>
    </location>
</feature>
<comment type="caution">
    <text evidence="6">The sequence shown here is derived from an EMBL/GenBank/DDBJ whole genome shotgun (WGS) entry which is preliminary data.</text>
</comment>
<dbReference type="InterPro" id="IPR000917">
    <property type="entry name" value="Sulfatase_N"/>
</dbReference>
<evidence type="ECO:0000256" key="4">
    <source>
        <dbReference type="ARBA" id="ARBA00022837"/>
    </source>
</evidence>
<dbReference type="InterPro" id="IPR024607">
    <property type="entry name" value="Sulfatase_CS"/>
</dbReference>
<organism evidence="6 7">
    <name type="scientific">Nibrella saemangeumensis</name>
    <dbReference type="NCBI Taxonomy" id="1084526"/>
    <lineage>
        <taxon>Bacteria</taxon>
        <taxon>Pseudomonadati</taxon>
        <taxon>Bacteroidota</taxon>
        <taxon>Cytophagia</taxon>
        <taxon>Cytophagales</taxon>
        <taxon>Spirosomataceae</taxon>
        <taxon>Nibrella</taxon>
    </lineage>
</organism>
<dbReference type="Gene3D" id="3.40.720.10">
    <property type="entry name" value="Alkaline Phosphatase, subunit A"/>
    <property type="match status" value="1"/>
</dbReference>
<dbReference type="PROSITE" id="PS00523">
    <property type="entry name" value="SULFATASE_1"/>
    <property type="match status" value="1"/>
</dbReference>
<keyword evidence="3" id="KW-0378">Hydrolase</keyword>
<dbReference type="PANTHER" id="PTHR42693:SF53">
    <property type="entry name" value="ENDO-4-O-SULFATASE"/>
    <property type="match status" value="1"/>
</dbReference>
<comment type="similarity">
    <text evidence="1">Belongs to the sulfatase family.</text>
</comment>
<accession>A0ABP8NNR8</accession>
<evidence type="ECO:0000256" key="3">
    <source>
        <dbReference type="ARBA" id="ARBA00022801"/>
    </source>
</evidence>
<name>A0ABP8NNR8_9BACT</name>
<keyword evidence="4" id="KW-0106">Calcium</keyword>
<dbReference type="Proteomes" id="UP001501175">
    <property type="component" value="Unassembled WGS sequence"/>
</dbReference>
<sequence length="566" mass="64615">MKIILPLFLGIGLLAILASRPTIHSNPDQRPNVLWIMAEDMNLHLGCYGEKLVYTPNVDWLAKHGVRYDHAFTVAGVCAPSRAAIITGMYSTAIGTQHMRQAKSLTPYPGVPFYNAVPPPAVKALPEYLRQAGYFCTNNLKTDYQFGTPFTVWDDHSNTAHWRNRPDPAQPFFSVFTFEITHEINVWPDSTKWRFFREFGVDTARLVRDVRRRPAIPDRHVVRPQDVTLPPYYPDDAVVRSDYARHLTNINRMDTQVGQLLNQLREDKLLDNTIIVFMGDNGDGMPRAKRWLTDSGIRVPLIVYIPDVLKKRYRGQTTGLDRQLVSFIDLAPTMAGIVGIEPPAHWHGRAFLSLKPLTKPRQYIHAARDRMDDKYDRIRAVRDSRYTYIRNFNPELPYTQKLDFQWQMPMMQRILALEKAGKLTPVQSYWLFNPKPVEELYDAQTDPHQVRNLAGNPAYKQQLTALRTELNRWLTQTGDWGAMPETEQAGKMWPGGRQPVTADPAFGRDAEGRLVIQCATEGASIGYQLPGETRWRLYTGPLSTQTPVEVKAVRYGWAESALVTSP</sequence>
<keyword evidence="2" id="KW-0479">Metal-binding</keyword>
<evidence type="ECO:0000313" key="6">
    <source>
        <dbReference type="EMBL" id="GAA4468866.1"/>
    </source>
</evidence>
<evidence type="ECO:0000256" key="1">
    <source>
        <dbReference type="ARBA" id="ARBA00008779"/>
    </source>
</evidence>
<evidence type="ECO:0000313" key="7">
    <source>
        <dbReference type="Proteomes" id="UP001501175"/>
    </source>
</evidence>
<evidence type="ECO:0000259" key="5">
    <source>
        <dbReference type="Pfam" id="PF00884"/>
    </source>
</evidence>
<dbReference type="InterPro" id="IPR050738">
    <property type="entry name" value="Sulfatase"/>
</dbReference>
<dbReference type="PANTHER" id="PTHR42693">
    <property type="entry name" value="ARYLSULFATASE FAMILY MEMBER"/>
    <property type="match status" value="1"/>
</dbReference>
<reference evidence="7" key="1">
    <citation type="journal article" date="2019" name="Int. J. Syst. Evol. Microbiol.">
        <title>The Global Catalogue of Microorganisms (GCM) 10K type strain sequencing project: providing services to taxonomists for standard genome sequencing and annotation.</title>
        <authorList>
            <consortium name="The Broad Institute Genomics Platform"/>
            <consortium name="The Broad Institute Genome Sequencing Center for Infectious Disease"/>
            <person name="Wu L."/>
            <person name="Ma J."/>
        </authorList>
    </citation>
    <scope>NUCLEOTIDE SEQUENCE [LARGE SCALE GENOMIC DNA]</scope>
    <source>
        <strain evidence="7">JCM 17927</strain>
    </source>
</reference>
<dbReference type="InterPro" id="IPR017850">
    <property type="entry name" value="Alkaline_phosphatase_core_sf"/>
</dbReference>
<dbReference type="Pfam" id="PF00884">
    <property type="entry name" value="Sulfatase"/>
    <property type="match status" value="1"/>
</dbReference>
<evidence type="ECO:0000256" key="2">
    <source>
        <dbReference type="ARBA" id="ARBA00022723"/>
    </source>
</evidence>
<dbReference type="SUPFAM" id="SSF53649">
    <property type="entry name" value="Alkaline phosphatase-like"/>
    <property type="match status" value="1"/>
</dbReference>
<proteinExistence type="inferred from homology"/>
<dbReference type="CDD" id="cd16027">
    <property type="entry name" value="SGSH"/>
    <property type="match status" value="1"/>
</dbReference>
<dbReference type="RefSeq" id="WP_345249213.1">
    <property type="nucleotide sequence ID" value="NZ_BAABHD010000083.1"/>
</dbReference>
<dbReference type="EMBL" id="BAABHD010000083">
    <property type="protein sequence ID" value="GAA4468866.1"/>
    <property type="molecule type" value="Genomic_DNA"/>
</dbReference>